<proteinExistence type="predicted"/>
<evidence type="ECO:0000313" key="2">
    <source>
        <dbReference type="Proteomes" id="UP000076609"/>
    </source>
</evidence>
<evidence type="ECO:0000313" key="1">
    <source>
        <dbReference type="EMBL" id="KZE14992.1"/>
    </source>
</evidence>
<evidence type="ECO:0008006" key="3">
    <source>
        <dbReference type="Google" id="ProtNLM"/>
    </source>
</evidence>
<comment type="caution">
    <text evidence="1">The sequence shown here is derived from an EMBL/GenBank/DDBJ whole genome shotgun (WGS) entry which is preliminary data.</text>
</comment>
<accession>A0ABR5YC37</accession>
<protein>
    <recommendedName>
        <fullName evidence="3">DUF937 domain-containing protein</fullName>
    </recommendedName>
</protein>
<dbReference type="RefSeq" id="WP_066689927.1">
    <property type="nucleotide sequence ID" value="NZ_CP117025.1"/>
</dbReference>
<organism evidence="1 2">
    <name type="scientific">Sphingomonas hankookensis</name>
    <dbReference type="NCBI Taxonomy" id="563996"/>
    <lineage>
        <taxon>Bacteria</taxon>
        <taxon>Pseudomonadati</taxon>
        <taxon>Pseudomonadota</taxon>
        <taxon>Alphaproteobacteria</taxon>
        <taxon>Sphingomonadales</taxon>
        <taxon>Sphingomonadaceae</taxon>
        <taxon>Sphingomonas</taxon>
    </lineage>
</organism>
<sequence>MDLLNNALKLAGQFDLPAIAEKAGISQEQVQTVLGLLAKFAGHADPAQEAADHSGVSRHQIEAILSEVGGPDALGQFAQLLGLDVNPGALGGIGDMLPGGLGGLMGKK</sequence>
<reference evidence="2" key="1">
    <citation type="submission" date="2016-01" db="EMBL/GenBank/DDBJ databases">
        <title>Draft genome of Chromobacterium sp. F49.</title>
        <authorList>
            <person name="Hong K.W."/>
        </authorList>
    </citation>
    <scope>NUCLEOTIDE SEQUENCE [LARGE SCALE GENOMIC DNA]</scope>
    <source>
        <strain evidence="2">CN3</strain>
    </source>
</reference>
<gene>
    <name evidence="1" type="ORF">AVT10_14135</name>
</gene>
<dbReference type="Proteomes" id="UP000076609">
    <property type="component" value="Unassembled WGS sequence"/>
</dbReference>
<keyword evidence="2" id="KW-1185">Reference proteome</keyword>
<dbReference type="EMBL" id="LQQO01000014">
    <property type="protein sequence ID" value="KZE14992.1"/>
    <property type="molecule type" value="Genomic_DNA"/>
</dbReference>
<name>A0ABR5YC37_9SPHN</name>